<evidence type="ECO:0000313" key="1">
    <source>
        <dbReference type="EMBL" id="WCT76301.1"/>
    </source>
</evidence>
<accession>A0ABY7TUK8</accession>
<reference evidence="1 2" key="1">
    <citation type="submission" date="2023-02" db="EMBL/GenBank/DDBJ databases">
        <title>Genome sequence of Novosphingobium humi KACC 19094.</title>
        <authorList>
            <person name="Kim S."/>
            <person name="Heo J."/>
            <person name="Kwon S.-W."/>
        </authorList>
    </citation>
    <scope>NUCLEOTIDE SEQUENCE [LARGE SCALE GENOMIC DNA]</scope>
    <source>
        <strain evidence="1 2">KACC 19094</strain>
    </source>
</reference>
<proteinExistence type="predicted"/>
<dbReference type="RefSeq" id="WP_273616752.1">
    <property type="nucleotide sequence ID" value="NZ_CP117417.1"/>
</dbReference>
<protein>
    <recommendedName>
        <fullName evidence="3">HEPN domain-containing protein</fullName>
    </recommendedName>
</protein>
<name>A0ABY7TUK8_9SPHN</name>
<dbReference type="EMBL" id="CP117417">
    <property type="protein sequence ID" value="WCT76301.1"/>
    <property type="molecule type" value="Genomic_DNA"/>
</dbReference>
<keyword evidence="2" id="KW-1185">Reference proteome</keyword>
<dbReference type="Proteomes" id="UP001218231">
    <property type="component" value="Chromosome"/>
</dbReference>
<evidence type="ECO:0000313" key="2">
    <source>
        <dbReference type="Proteomes" id="UP001218231"/>
    </source>
</evidence>
<organism evidence="1 2">
    <name type="scientific">Novosphingobium humi</name>
    <dbReference type="NCBI Taxonomy" id="2282397"/>
    <lineage>
        <taxon>Bacteria</taxon>
        <taxon>Pseudomonadati</taxon>
        <taxon>Pseudomonadota</taxon>
        <taxon>Alphaproteobacteria</taxon>
        <taxon>Sphingomonadales</taxon>
        <taxon>Sphingomonadaceae</taxon>
        <taxon>Novosphingobium</taxon>
    </lineage>
</organism>
<evidence type="ECO:0008006" key="3">
    <source>
        <dbReference type="Google" id="ProtNLM"/>
    </source>
</evidence>
<gene>
    <name evidence="1" type="ORF">PQ457_10095</name>
</gene>
<sequence length="337" mass="38333">MAFEIPKFSPEDEIFKHGIRKAEARLRAEELVNSLDDTWKMRTSSIEKVQHAVDLANALLAAGNITADEYLFYATYRVDDHHTSLWLAGAYPEVEELASKIHQIENDHGLSDGHYWLRGEGPPEHSEATRLHEAALDERFAAMLEKFGLVKIAEIWRTDRAEYDRRHKIGRLTIFEKDNVQKSVADSIGSYEEEARRCASAGAYCAACVMLGSAAEARILRMCLVYYDDVAAILAKKARSQKPRNLNPLHWTLDILISFAEELGWLPDLENDEITVKIASWLSSLRDTRNLLHPGRHARDRPHIVIGREEYDDANHAYTALRIALERVIVRKMTSGT</sequence>